<proteinExistence type="predicted"/>
<dbReference type="Proteomes" id="UP001064971">
    <property type="component" value="Plasmid pDAETH-5"/>
</dbReference>
<gene>
    <name evidence="1" type="ORF">DAETH_48830</name>
</gene>
<accession>A0ABN6RPV6</accession>
<protein>
    <submittedName>
        <fullName evidence="1">Uncharacterized protein</fullName>
    </submittedName>
</protein>
<geneLocation type="plasmid" evidence="1 2">
    <name>pDAETH-5</name>
</geneLocation>
<evidence type="ECO:0000313" key="2">
    <source>
        <dbReference type="Proteomes" id="UP001064971"/>
    </source>
</evidence>
<dbReference type="EMBL" id="AP026565">
    <property type="protein sequence ID" value="BDP44914.1"/>
    <property type="molecule type" value="Genomic_DNA"/>
</dbReference>
<keyword evidence="1" id="KW-0614">Plasmid</keyword>
<name>A0ABN6RPV6_9DEIO</name>
<dbReference type="RefSeq" id="WP_264778986.1">
    <property type="nucleotide sequence ID" value="NZ_AP026565.1"/>
</dbReference>
<reference evidence="1" key="1">
    <citation type="submission" date="2022-07" db="EMBL/GenBank/DDBJ databases">
        <title>Complete Genome Sequence of the Radioresistant Bacterium Deinococcus aetherius ST0316, Isolated from the Air Dust collected in Lower Stratosphere above Japan.</title>
        <authorList>
            <person name="Satoh K."/>
            <person name="Hagiwara K."/>
            <person name="Katsumata K."/>
            <person name="Kubo A."/>
            <person name="Yokobori S."/>
            <person name="Yamagishi A."/>
            <person name="Oono Y."/>
            <person name="Narumi I."/>
        </authorList>
    </citation>
    <scope>NUCLEOTIDE SEQUENCE</scope>
    <source>
        <strain evidence="1">ST0316</strain>
        <plasmid evidence="1">pDAETH-5</plasmid>
    </source>
</reference>
<sequence length="107" mass="11713">MNDQREWETLLHPGRTLGPLAPSLVPSTWALLLREQVERARLQAYAILADGGTVYLLGLHPGDLPQGLTFQGGKVGLEGVDERGQRVQLAGLPPQLVDLYLYVCAPR</sequence>
<organism evidence="1 2">
    <name type="scientific">Deinococcus aetherius</name>
    <dbReference type="NCBI Taxonomy" id="200252"/>
    <lineage>
        <taxon>Bacteria</taxon>
        <taxon>Thermotogati</taxon>
        <taxon>Deinococcota</taxon>
        <taxon>Deinococci</taxon>
        <taxon>Deinococcales</taxon>
        <taxon>Deinococcaceae</taxon>
        <taxon>Deinococcus</taxon>
    </lineage>
</organism>
<evidence type="ECO:0000313" key="1">
    <source>
        <dbReference type="EMBL" id="BDP44914.1"/>
    </source>
</evidence>
<keyword evidence="2" id="KW-1185">Reference proteome</keyword>